<gene>
    <name evidence="1" type="ORF">JCM19241_1853</name>
</gene>
<evidence type="ECO:0000313" key="1">
    <source>
        <dbReference type="EMBL" id="GAM77383.1"/>
    </source>
</evidence>
<reference evidence="1 2" key="1">
    <citation type="submission" date="2015-01" db="EMBL/GenBank/DDBJ databases">
        <title>Vibrio sp. C94 JCM 19241 whole genome shotgun sequence.</title>
        <authorList>
            <person name="Sawabe T."/>
            <person name="Meirelles P."/>
            <person name="Feng G."/>
            <person name="Sayaka M."/>
            <person name="Hattori M."/>
            <person name="Ohkuma M."/>
        </authorList>
    </citation>
    <scope>NUCLEOTIDE SEQUENCE [LARGE SCALE GENOMIC DNA]</scope>
    <source>
        <strain evidence="2">JCM 19241</strain>
    </source>
</reference>
<keyword evidence="1" id="KW-0378">Hydrolase</keyword>
<evidence type="ECO:0000313" key="2">
    <source>
        <dbReference type="Proteomes" id="UP000031666"/>
    </source>
</evidence>
<dbReference type="Gene3D" id="1.10.1370.40">
    <property type="match status" value="1"/>
</dbReference>
<dbReference type="EC" id="3.4.24.70" evidence="1"/>
<dbReference type="Proteomes" id="UP000031666">
    <property type="component" value="Unassembled WGS sequence"/>
</dbReference>
<dbReference type="AlphaFoldDB" id="A0A0B8QR09"/>
<accession>A0A0B8QR09</accession>
<protein>
    <submittedName>
        <fullName evidence="1">Oligopeptidase A</fullName>
        <ecNumber evidence="1">3.4.24.70</ecNumber>
    </submittedName>
</protein>
<sequence>MPNPLLDFTDLPPFSDIKPEHVKPAVEKAIADCVIRLTWF</sequence>
<dbReference type="EMBL" id="BBSC01000008">
    <property type="protein sequence ID" value="GAM77383.1"/>
    <property type="molecule type" value="Genomic_DNA"/>
</dbReference>
<dbReference type="STRING" id="1481914.JCM19241_1853"/>
<comment type="caution">
    <text evidence="1">The sequence shown here is derived from an EMBL/GenBank/DDBJ whole genome shotgun (WGS) entry which is preliminary data.</text>
</comment>
<reference evidence="1 2" key="2">
    <citation type="submission" date="2015-01" db="EMBL/GenBank/DDBJ databases">
        <authorList>
            <consortium name="NBRP consortium"/>
            <person name="Sawabe T."/>
            <person name="Meirelles P."/>
            <person name="Feng G."/>
            <person name="Sayaka M."/>
            <person name="Hattori M."/>
            <person name="Ohkuma M."/>
        </authorList>
    </citation>
    <scope>NUCLEOTIDE SEQUENCE [LARGE SCALE GENOMIC DNA]</scope>
    <source>
        <strain evidence="2">JCM 19241</strain>
    </source>
</reference>
<organism evidence="1 2">
    <name type="scientific">Vibrio ishigakensis</name>
    <dbReference type="NCBI Taxonomy" id="1481914"/>
    <lineage>
        <taxon>Bacteria</taxon>
        <taxon>Pseudomonadati</taxon>
        <taxon>Pseudomonadota</taxon>
        <taxon>Gammaproteobacteria</taxon>
        <taxon>Vibrionales</taxon>
        <taxon>Vibrionaceae</taxon>
        <taxon>Vibrio</taxon>
    </lineage>
</organism>
<name>A0A0B8QR09_9VIBR</name>
<dbReference type="GO" id="GO:0004222">
    <property type="term" value="F:metalloendopeptidase activity"/>
    <property type="evidence" value="ECO:0007669"/>
    <property type="project" value="UniProtKB-EC"/>
</dbReference>
<proteinExistence type="predicted"/>